<keyword evidence="2" id="KW-0812">Transmembrane</keyword>
<feature type="transmembrane region" description="Helical" evidence="2">
    <location>
        <begin position="12"/>
        <end position="30"/>
    </location>
</feature>
<proteinExistence type="predicted"/>
<gene>
    <name evidence="3" type="ORF">GCM10010923_03320</name>
</gene>
<feature type="compositionally biased region" description="Basic and acidic residues" evidence="1">
    <location>
        <begin position="91"/>
        <end position="107"/>
    </location>
</feature>
<sequence length="263" mass="28445">MATRSLAREEKYALPVAVVLHVALVVALLWKPVGAAIVQPPERVSVSLTDEAGLTSTAPIPLPDAAPPAAAEALDQPRADDAVEPLPQPRAEPRSEPVVRPATRSETRQPSPRRTQAPRETRQVPPRTAEPKGQIDSDFLGSRGTTETSTNSGTPAAEIGPRVRNSLAASISRQLKPHWSAPQGVDVELLVTILAFDLNPDGSLAGSPRVVRQLGVNDANRAQAGRHAEQAIRAVRLAAPFNLPEEYYDAWKRVSDFRFDRRL</sequence>
<dbReference type="Gene3D" id="3.30.1150.10">
    <property type="match status" value="1"/>
</dbReference>
<evidence type="ECO:0000256" key="1">
    <source>
        <dbReference type="SAM" id="MobiDB-lite"/>
    </source>
</evidence>
<feature type="region of interest" description="Disordered" evidence="1">
    <location>
        <begin position="81"/>
        <end position="161"/>
    </location>
</feature>
<evidence type="ECO:0000313" key="3">
    <source>
        <dbReference type="EMBL" id="GFZ98487.1"/>
    </source>
</evidence>
<evidence type="ECO:0000313" key="4">
    <source>
        <dbReference type="Proteomes" id="UP000603317"/>
    </source>
</evidence>
<evidence type="ECO:0000256" key="2">
    <source>
        <dbReference type="SAM" id="Phobius"/>
    </source>
</evidence>
<comment type="caution">
    <text evidence="3">The sequence shown here is derived from an EMBL/GenBank/DDBJ whole genome shotgun (WGS) entry which is preliminary data.</text>
</comment>
<accession>A0ABQ1F323</accession>
<evidence type="ECO:0008006" key="5">
    <source>
        <dbReference type="Google" id="ProtNLM"/>
    </source>
</evidence>
<name>A0ABQ1F323_9SPHN</name>
<dbReference type="RefSeq" id="WP_188641045.1">
    <property type="nucleotide sequence ID" value="NZ_BMID01000001.1"/>
</dbReference>
<keyword evidence="4" id="KW-1185">Reference proteome</keyword>
<dbReference type="EMBL" id="BMID01000001">
    <property type="protein sequence ID" value="GFZ98487.1"/>
    <property type="molecule type" value="Genomic_DNA"/>
</dbReference>
<keyword evidence="2" id="KW-1133">Transmembrane helix</keyword>
<dbReference type="Proteomes" id="UP000603317">
    <property type="component" value="Unassembled WGS sequence"/>
</dbReference>
<reference evidence="4" key="1">
    <citation type="journal article" date="2019" name="Int. J. Syst. Evol. Microbiol.">
        <title>The Global Catalogue of Microorganisms (GCM) 10K type strain sequencing project: providing services to taxonomists for standard genome sequencing and annotation.</title>
        <authorList>
            <consortium name="The Broad Institute Genomics Platform"/>
            <consortium name="The Broad Institute Genome Sequencing Center for Infectious Disease"/>
            <person name="Wu L."/>
            <person name="Ma J."/>
        </authorList>
    </citation>
    <scope>NUCLEOTIDE SEQUENCE [LARGE SCALE GENOMIC DNA]</scope>
    <source>
        <strain evidence="4">CGMCC 1.15297</strain>
    </source>
</reference>
<feature type="compositionally biased region" description="Polar residues" evidence="1">
    <location>
        <begin position="143"/>
        <end position="154"/>
    </location>
</feature>
<protein>
    <recommendedName>
        <fullName evidence="5">Energy transducer TonB</fullName>
    </recommendedName>
</protein>
<organism evidence="3 4">
    <name type="scientific">Blastomonas marina</name>
    <dbReference type="NCBI Taxonomy" id="1867408"/>
    <lineage>
        <taxon>Bacteria</taxon>
        <taxon>Pseudomonadati</taxon>
        <taxon>Pseudomonadota</taxon>
        <taxon>Alphaproteobacteria</taxon>
        <taxon>Sphingomonadales</taxon>
        <taxon>Sphingomonadaceae</taxon>
        <taxon>Blastomonas</taxon>
    </lineage>
</organism>
<keyword evidence="2" id="KW-0472">Membrane</keyword>